<organism evidence="1 2">
    <name type="scientific">Paratissierella segnis</name>
    <dbReference type="NCBI Taxonomy" id="2763679"/>
    <lineage>
        <taxon>Bacteria</taxon>
        <taxon>Bacillati</taxon>
        <taxon>Bacillota</taxon>
        <taxon>Tissierellia</taxon>
        <taxon>Tissierellales</taxon>
        <taxon>Tissierellaceae</taxon>
        <taxon>Paratissierella</taxon>
    </lineage>
</organism>
<comment type="caution">
    <text evidence="1">The sequence shown here is derived from an EMBL/GenBank/DDBJ whole genome shotgun (WGS) entry which is preliminary data.</text>
</comment>
<accession>A0A926IIU9</accession>
<evidence type="ECO:0000313" key="2">
    <source>
        <dbReference type="Proteomes" id="UP000601171"/>
    </source>
</evidence>
<dbReference type="SUPFAM" id="SSF52980">
    <property type="entry name" value="Restriction endonuclease-like"/>
    <property type="match status" value="1"/>
</dbReference>
<keyword evidence="2" id="KW-1185">Reference proteome</keyword>
<evidence type="ECO:0000313" key="1">
    <source>
        <dbReference type="EMBL" id="MBC8586741.1"/>
    </source>
</evidence>
<dbReference type="Proteomes" id="UP000601171">
    <property type="component" value="Unassembled WGS sequence"/>
</dbReference>
<dbReference type="InterPro" id="IPR011335">
    <property type="entry name" value="Restrct_endonuc-II-like"/>
</dbReference>
<dbReference type="GO" id="GO:0003676">
    <property type="term" value="F:nucleic acid binding"/>
    <property type="evidence" value="ECO:0007669"/>
    <property type="project" value="InterPro"/>
</dbReference>
<protein>
    <submittedName>
        <fullName evidence="1">Uncharacterized protein</fullName>
    </submittedName>
</protein>
<dbReference type="InterPro" id="IPR011856">
    <property type="entry name" value="tRNA_endonuc-like_dom_sf"/>
</dbReference>
<gene>
    <name evidence="1" type="ORF">H8707_00585</name>
</gene>
<sequence length="168" mass="19864">MKYIKLQNEDSFYNKKKIGDKGEQIVSKLLENKGYTVKNVTDKTEWRKKDVDLLLYKNNKLTKKVEVKTEKAGTVTGNFFVETKSNGKQGWMFYTESDYLYVVVPDKKIYVIYTEEFREWFKDNMYKCKIKKAPTTGSDGKVLYYNWGRLVPLNILDNLEFIYSIPLN</sequence>
<proteinExistence type="predicted"/>
<dbReference type="Gene3D" id="3.40.1350.10">
    <property type="match status" value="1"/>
</dbReference>
<reference evidence="1" key="1">
    <citation type="submission" date="2020-08" db="EMBL/GenBank/DDBJ databases">
        <title>Genome public.</title>
        <authorList>
            <person name="Liu C."/>
            <person name="Sun Q."/>
        </authorList>
    </citation>
    <scope>NUCLEOTIDE SEQUENCE</scope>
    <source>
        <strain evidence="1">BX21</strain>
    </source>
</reference>
<name>A0A926IIU9_9FIRM</name>
<dbReference type="RefSeq" id="WP_262428203.1">
    <property type="nucleotide sequence ID" value="NZ_JACRTG010000002.1"/>
</dbReference>
<dbReference type="EMBL" id="JACRTG010000002">
    <property type="protein sequence ID" value="MBC8586741.1"/>
    <property type="molecule type" value="Genomic_DNA"/>
</dbReference>
<dbReference type="AlphaFoldDB" id="A0A926IIU9"/>